<reference evidence="2 3" key="1">
    <citation type="submission" date="2014-04" db="EMBL/GenBank/DDBJ databases">
        <authorList>
            <consortium name="DOE Joint Genome Institute"/>
            <person name="Kuo A."/>
            <person name="Tarkka M."/>
            <person name="Buscot F."/>
            <person name="Kohler A."/>
            <person name="Nagy L.G."/>
            <person name="Floudas D."/>
            <person name="Copeland A."/>
            <person name="Barry K.W."/>
            <person name="Cichocki N."/>
            <person name="Veneault-Fourrey C."/>
            <person name="LaButti K."/>
            <person name="Lindquist E.A."/>
            <person name="Lipzen A."/>
            <person name="Lundell T."/>
            <person name="Morin E."/>
            <person name="Murat C."/>
            <person name="Sun H."/>
            <person name="Tunlid A."/>
            <person name="Henrissat B."/>
            <person name="Grigoriev I.V."/>
            <person name="Hibbett D.S."/>
            <person name="Martin F."/>
            <person name="Nordberg H.P."/>
            <person name="Cantor M.N."/>
            <person name="Hua S.X."/>
        </authorList>
    </citation>
    <scope>NUCLEOTIDE SEQUENCE [LARGE SCALE GENOMIC DNA]</scope>
    <source>
        <strain evidence="2 3">F 1598</strain>
    </source>
</reference>
<feature type="region of interest" description="Disordered" evidence="1">
    <location>
        <begin position="1"/>
        <end position="21"/>
    </location>
</feature>
<dbReference type="PRINTS" id="PR01217">
    <property type="entry name" value="PRICHEXTENSN"/>
</dbReference>
<dbReference type="STRING" id="765440.A0A0C3FSU4"/>
<keyword evidence="3" id="KW-1185">Reference proteome</keyword>
<evidence type="ECO:0000256" key="1">
    <source>
        <dbReference type="SAM" id="MobiDB-lite"/>
    </source>
</evidence>
<dbReference type="AlphaFoldDB" id="A0A0C3FSU4"/>
<feature type="compositionally biased region" description="Pro residues" evidence="1">
    <location>
        <begin position="391"/>
        <end position="420"/>
    </location>
</feature>
<evidence type="ECO:0000313" key="3">
    <source>
        <dbReference type="Proteomes" id="UP000054166"/>
    </source>
</evidence>
<dbReference type="EMBL" id="KN832993">
    <property type="protein sequence ID" value="KIM82764.1"/>
    <property type="molecule type" value="Genomic_DNA"/>
</dbReference>
<dbReference type="Proteomes" id="UP000054166">
    <property type="component" value="Unassembled WGS sequence"/>
</dbReference>
<feature type="compositionally biased region" description="Pro residues" evidence="1">
    <location>
        <begin position="362"/>
        <end position="373"/>
    </location>
</feature>
<proteinExistence type="predicted"/>
<organism evidence="2 3">
    <name type="scientific">Piloderma croceum (strain F 1598)</name>
    <dbReference type="NCBI Taxonomy" id="765440"/>
    <lineage>
        <taxon>Eukaryota</taxon>
        <taxon>Fungi</taxon>
        <taxon>Dikarya</taxon>
        <taxon>Basidiomycota</taxon>
        <taxon>Agaricomycotina</taxon>
        <taxon>Agaricomycetes</taxon>
        <taxon>Agaricomycetidae</taxon>
        <taxon>Atheliales</taxon>
        <taxon>Atheliaceae</taxon>
        <taxon>Piloderma</taxon>
    </lineage>
</organism>
<evidence type="ECO:0000313" key="2">
    <source>
        <dbReference type="EMBL" id="KIM82764.1"/>
    </source>
</evidence>
<dbReference type="InParanoid" id="A0A0C3FSU4"/>
<name>A0A0C3FSU4_PILCF</name>
<sequence>MGKKSKKKSNDPGVKRGAPDHFKGVKQQFLDLQAVLYQQALDDGKTTEFYNLVTRDFVAKFGDMEPFALKPTEDSATPPPVREYVDEGEAADATKRWSKLRTKLAQWYRSKYKRPEVAKSAPTAINLFATALRIDITTAPRRLSPFHYYIKIHYASRVKEEHERRYMVAMKRYEDATEEECNVIDEPDAEAAHLKEVEEWEAQKNAPKTPQQFHQQLQFAGDVLRPIADAISVQMQAAVSICIIGPVADRNGEIEVQSIHSNWPGGLSSATWLKHDPVGYDLAEQSMCAYGRANFSVEECKRRALPAEHQNEDAGLQMPPSRSQSPSAIPPPVLPIPPPPPDAGPLRMSPSRSQLPAAVPLPVLPMPPLPPDADPLRMSPSSSQSPVAVTPSPPLPPLPFPPPPPPPPSHTPAPASPRPMSPGHQSPAQAPVLSPHLQRVQQVDDHLGFDVPGMLEWPEYGREQLLAPPTLTLPPPPPPTPPPHATVNVLKPHPAYTILSATTSKMPDMSMWPLHASDACEFLLYEPMDDNNANEMRELRNWGIEWDECVDAFLATMKTAGFPNAGASFPPMTDIRPKEIGVWMRSRRTWINVPITDDAFKLAWWSWWYALQPEARKLGTSSDAHQHMSAPAAEMNWKGLKKMGKNGLPLVMISLAWWGQALNEVLSGGQTLSG</sequence>
<feature type="compositionally biased region" description="Basic and acidic residues" evidence="1">
    <location>
        <begin position="8"/>
        <end position="21"/>
    </location>
</feature>
<feature type="region of interest" description="Disordered" evidence="1">
    <location>
        <begin position="309"/>
        <end position="431"/>
    </location>
</feature>
<dbReference type="OrthoDB" id="2980832at2759"/>
<accession>A0A0C3FSU4</accession>
<reference evidence="3" key="2">
    <citation type="submission" date="2015-01" db="EMBL/GenBank/DDBJ databases">
        <title>Evolutionary Origins and Diversification of the Mycorrhizal Mutualists.</title>
        <authorList>
            <consortium name="DOE Joint Genome Institute"/>
            <consortium name="Mycorrhizal Genomics Consortium"/>
            <person name="Kohler A."/>
            <person name="Kuo A."/>
            <person name="Nagy L.G."/>
            <person name="Floudas D."/>
            <person name="Copeland A."/>
            <person name="Barry K.W."/>
            <person name="Cichocki N."/>
            <person name="Veneault-Fourrey C."/>
            <person name="LaButti K."/>
            <person name="Lindquist E.A."/>
            <person name="Lipzen A."/>
            <person name="Lundell T."/>
            <person name="Morin E."/>
            <person name="Murat C."/>
            <person name="Riley R."/>
            <person name="Ohm R."/>
            <person name="Sun H."/>
            <person name="Tunlid A."/>
            <person name="Henrissat B."/>
            <person name="Grigoriev I.V."/>
            <person name="Hibbett D.S."/>
            <person name="Martin F."/>
        </authorList>
    </citation>
    <scope>NUCLEOTIDE SEQUENCE [LARGE SCALE GENOMIC DNA]</scope>
    <source>
        <strain evidence="3">F 1598</strain>
    </source>
</reference>
<gene>
    <name evidence="2" type="ORF">PILCRDRAFT_7670</name>
</gene>
<feature type="compositionally biased region" description="Pro residues" evidence="1">
    <location>
        <begin position="328"/>
        <end position="343"/>
    </location>
</feature>
<protein>
    <submittedName>
        <fullName evidence="2">Uncharacterized protein</fullName>
    </submittedName>
</protein>
<dbReference type="HOGENOM" id="CLU_021700_0_0_1"/>